<evidence type="ECO:0000256" key="4">
    <source>
        <dbReference type="RuleBase" id="RU003494"/>
    </source>
</evidence>
<dbReference type="EC" id="2.5.1.18" evidence="1"/>
<dbReference type="CDD" id="cd03185">
    <property type="entry name" value="GST_C_Tau"/>
    <property type="match status" value="1"/>
</dbReference>
<dbReference type="InterPro" id="IPR036282">
    <property type="entry name" value="Glutathione-S-Trfase_C_sf"/>
</dbReference>
<dbReference type="Gene3D" id="1.20.1050.10">
    <property type="match status" value="1"/>
</dbReference>
<gene>
    <name evidence="7" type="ORF">CFOL_v3_08974</name>
</gene>
<feature type="domain" description="GST C-terminal" evidence="6">
    <location>
        <begin position="87"/>
        <end position="208"/>
    </location>
</feature>
<protein>
    <recommendedName>
        <fullName evidence="1">glutathione transferase</fullName>
        <ecNumber evidence="1">2.5.1.18</ecNumber>
    </recommendedName>
</protein>
<dbReference type="PROSITE" id="PS50405">
    <property type="entry name" value="GST_CTER"/>
    <property type="match status" value="1"/>
</dbReference>
<dbReference type="InterPro" id="IPR045073">
    <property type="entry name" value="Omega/Tau-like"/>
</dbReference>
<dbReference type="SFLD" id="SFLDG00358">
    <property type="entry name" value="Main_(cytGST)"/>
    <property type="match status" value="1"/>
</dbReference>
<dbReference type="GO" id="GO:0004364">
    <property type="term" value="F:glutathione transferase activity"/>
    <property type="evidence" value="ECO:0007669"/>
    <property type="project" value="UniProtKB-EC"/>
</dbReference>
<evidence type="ECO:0000313" key="7">
    <source>
        <dbReference type="EMBL" id="GAV65459.1"/>
    </source>
</evidence>
<evidence type="ECO:0000256" key="2">
    <source>
        <dbReference type="ARBA" id="ARBA00022679"/>
    </source>
</evidence>
<dbReference type="Gene3D" id="3.40.30.10">
    <property type="entry name" value="Glutaredoxin"/>
    <property type="match status" value="1"/>
</dbReference>
<reference evidence="8" key="1">
    <citation type="submission" date="2016-04" db="EMBL/GenBank/DDBJ databases">
        <title>Cephalotus genome sequencing.</title>
        <authorList>
            <person name="Fukushima K."/>
            <person name="Hasebe M."/>
            <person name="Fang X."/>
        </authorList>
    </citation>
    <scope>NUCLEOTIDE SEQUENCE [LARGE SCALE GENOMIC DNA]</scope>
    <source>
        <strain evidence="8">cv. St1</strain>
    </source>
</reference>
<dbReference type="CDD" id="cd03058">
    <property type="entry name" value="GST_N_Tau"/>
    <property type="match status" value="1"/>
</dbReference>
<dbReference type="InParanoid" id="A0A1Q3BC17"/>
<evidence type="ECO:0000256" key="1">
    <source>
        <dbReference type="ARBA" id="ARBA00012452"/>
    </source>
</evidence>
<dbReference type="GO" id="GO:0006749">
    <property type="term" value="P:glutathione metabolic process"/>
    <property type="evidence" value="ECO:0007669"/>
    <property type="project" value="InterPro"/>
</dbReference>
<dbReference type="InterPro" id="IPR036249">
    <property type="entry name" value="Thioredoxin-like_sf"/>
</dbReference>
<dbReference type="Pfam" id="PF02798">
    <property type="entry name" value="GST_N"/>
    <property type="match status" value="1"/>
</dbReference>
<dbReference type="Pfam" id="PF00043">
    <property type="entry name" value="GST_C"/>
    <property type="match status" value="1"/>
</dbReference>
<dbReference type="InterPro" id="IPR010987">
    <property type="entry name" value="Glutathione-S-Trfase_C-like"/>
</dbReference>
<evidence type="ECO:0000313" key="8">
    <source>
        <dbReference type="Proteomes" id="UP000187406"/>
    </source>
</evidence>
<evidence type="ECO:0000259" key="5">
    <source>
        <dbReference type="PROSITE" id="PS50404"/>
    </source>
</evidence>
<comment type="caution">
    <text evidence="7">The sequence shown here is derived from an EMBL/GenBank/DDBJ whole genome shotgun (WGS) entry which is preliminary data.</text>
</comment>
<dbReference type="Proteomes" id="UP000187406">
    <property type="component" value="Unassembled WGS sequence"/>
</dbReference>
<keyword evidence="8" id="KW-1185">Reference proteome</keyword>
<dbReference type="STRING" id="3775.A0A1Q3BC17"/>
<dbReference type="SUPFAM" id="SSF52833">
    <property type="entry name" value="Thioredoxin-like"/>
    <property type="match status" value="1"/>
</dbReference>
<dbReference type="FunFam" id="3.40.30.10:FF:000014">
    <property type="entry name" value="Tau class glutathione S-transferase"/>
    <property type="match status" value="1"/>
</dbReference>
<comment type="catalytic activity">
    <reaction evidence="3">
        <text>RX + glutathione = an S-substituted glutathione + a halide anion + H(+)</text>
        <dbReference type="Rhea" id="RHEA:16437"/>
        <dbReference type="ChEBI" id="CHEBI:15378"/>
        <dbReference type="ChEBI" id="CHEBI:16042"/>
        <dbReference type="ChEBI" id="CHEBI:17792"/>
        <dbReference type="ChEBI" id="CHEBI:57925"/>
        <dbReference type="ChEBI" id="CHEBI:90779"/>
        <dbReference type="EC" id="2.5.1.18"/>
    </reaction>
</comment>
<dbReference type="SUPFAM" id="SSF47616">
    <property type="entry name" value="GST C-terminal domain-like"/>
    <property type="match status" value="1"/>
</dbReference>
<dbReference type="OrthoDB" id="4951845at2759"/>
<keyword evidence="2" id="KW-0808">Transferase</keyword>
<evidence type="ECO:0000256" key="3">
    <source>
        <dbReference type="ARBA" id="ARBA00047960"/>
    </source>
</evidence>
<dbReference type="InterPro" id="IPR004045">
    <property type="entry name" value="Glutathione_S-Trfase_N"/>
</dbReference>
<dbReference type="GO" id="GO:0005737">
    <property type="term" value="C:cytoplasm"/>
    <property type="evidence" value="ECO:0007669"/>
    <property type="project" value="TreeGrafter"/>
</dbReference>
<comment type="similarity">
    <text evidence="4">Belongs to the GST superfamily.</text>
</comment>
<dbReference type="FunCoup" id="A0A1Q3BC17">
    <property type="interactions" value="167"/>
</dbReference>
<dbReference type="EMBL" id="BDDD01000417">
    <property type="protein sequence ID" value="GAV65459.1"/>
    <property type="molecule type" value="Genomic_DNA"/>
</dbReference>
<dbReference type="PANTHER" id="PTHR11260">
    <property type="entry name" value="GLUTATHIONE S-TRANSFERASE, GST, SUPERFAMILY, GST DOMAIN CONTAINING"/>
    <property type="match status" value="1"/>
</dbReference>
<dbReference type="InterPro" id="IPR004046">
    <property type="entry name" value="GST_C"/>
</dbReference>
<dbReference type="FunFam" id="1.20.1050.10:FF:000012">
    <property type="entry name" value="Tau class glutathione S-transferase"/>
    <property type="match status" value="1"/>
</dbReference>
<accession>A0A1Q3BC17</accession>
<feature type="domain" description="GST N-terminal" evidence="5">
    <location>
        <begin position="3"/>
        <end position="82"/>
    </location>
</feature>
<dbReference type="AlphaFoldDB" id="A0A1Q3BC17"/>
<dbReference type="PROSITE" id="PS50404">
    <property type="entry name" value="GST_NTER"/>
    <property type="match status" value="1"/>
</dbReference>
<dbReference type="SFLD" id="SFLDS00019">
    <property type="entry name" value="Glutathione_Transferase_(cytos"/>
    <property type="match status" value="1"/>
</dbReference>
<proteinExistence type="inferred from homology"/>
<dbReference type="PANTHER" id="PTHR11260:SF676">
    <property type="entry name" value="GLUTATHIONE S-TRANSFERASE U8"/>
    <property type="match status" value="1"/>
</dbReference>
<dbReference type="SFLD" id="SFLDG01152">
    <property type="entry name" value="Main.3:_Omega-_and_Tau-like"/>
    <property type="match status" value="1"/>
</dbReference>
<name>A0A1Q3BC17_CEPFO</name>
<evidence type="ECO:0000259" key="6">
    <source>
        <dbReference type="PROSITE" id="PS50405"/>
    </source>
</evidence>
<dbReference type="InterPro" id="IPR040079">
    <property type="entry name" value="Glutathione_S-Trfase"/>
</dbReference>
<organism evidence="7 8">
    <name type="scientific">Cephalotus follicularis</name>
    <name type="common">Albany pitcher plant</name>
    <dbReference type="NCBI Taxonomy" id="3775"/>
    <lineage>
        <taxon>Eukaryota</taxon>
        <taxon>Viridiplantae</taxon>
        <taxon>Streptophyta</taxon>
        <taxon>Embryophyta</taxon>
        <taxon>Tracheophyta</taxon>
        <taxon>Spermatophyta</taxon>
        <taxon>Magnoliopsida</taxon>
        <taxon>eudicotyledons</taxon>
        <taxon>Gunneridae</taxon>
        <taxon>Pentapetalae</taxon>
        <taxon>rosids</taxon>
        <taxon>fabids</taxon>
        <taxon>Oxalidales</taxon>
        <taxon>Cephalotaceae</taxon>
        <taxon>Cephalotus</taxon>
    </lineage>
</organism>
<sequence>MGDEVKVFGHWRSPFGRSVEAVLKMKGVPYEYFEEDLSIKSPLLLKYNPIYKRVPVLVHNEKPIGESLVILQYIDETWKDNPILPQDPYEKAMCLFWAKFIHEKCMHALWNACWGLEDKEKAIEESLDHLKTLENELKDKRFFGGDKIGFVDIVANFIGFWLRALQEVVGLELLTQEKFPNLFKWSDEFVNCDIIKENLPPRDKLTGYYQAHLASSSASK</sequence>
<dbReference type="InterPro" id="IPR045074">
    <property type="entry name" value="GST_C_Tau"/>
</dbReference>